<feature type="compositionally biased region" description="Polar residues" evidence="1">
    <location>
        <begin position="462"/>
        <end position="479"/>
    </location>
</feature>
<feature type="compositionally biased region" description="Low complexity" evidence="1">
    <location>
        <begin position="249"/>
        <end position="267"/>
    </location>
</feature>
<dbReference type="Proteomes" id="UP001365128">
    <property type="component" value="Unassembled WGS sequence"/>
</dbReference>
<dbReference type="InterPro" id="IPR036397">
    <property type="entry name" value="RNaseH_sf"/>
</dbReference>
<evidence type="ECO:0000313" key="3">
    <source>
        <dbReference type="EMBL" id="KAK7550596.1"/>
    </source>
</evidence>
<dbReference type="InterPro" id="IPR003034">
    <property type="entry name" value="SAP_dom"/>
</dbReference>
<dbReference type="SUPFAM" id="SSF53098">
    <property type="entry name" value="Ribonuclease H-like"/>
    <property type="match status" value="2"/>
</dbReference>
<evidence type="ECO:0000313" key="4">
    <source>
        <dbReference type="Proteomes" id="UP001365128"/>
    </source>
</evidence>
<dbReference type="InterPro" id="IPR039197">
    <property type="entry name" value="Mrs1/Cce1"/>
</dbReference>
<keyword evidence="4" id="KW-1185">Reference proteome</keyword>
<feature type="region of interest" description="Disordered" evidence="1">
    <location>
        <begin position="152"/>
        <end position="172"/>
    </location>
</feature>
<feature type="compositionally biased region" description="Polar residues" evidence="1">
    <location>
        <begin position="412"/>
        <end position="424"/>
    </location>
</feature>
<dbReference type="SMART" id="SM00513">
    <property type="entry name" value="SAP"/>
    <property type="match status" value="1"/>
</dbReference>
<dbReference type="PROSITE" id="PS50800">
    <property type="entry name" value="SAP"/>
    <property type="match status" value="1"/>
</dbReference>
<dbReference type="EMBL" id="JBBPDW010000007">
    <property type="protein sequence ID" value="KAK7550596.1"/>
    <property type="molecule type" value="Genomic_DNA"/>
</dbReference>
<name>A0ABR1MLP4_9PEZI</name>
<accession>A0ABR1MLP4</accession>
<dbReference type="Gene3D" id="3.30.420.10">
    <property type="entry name" value="Ribonuclease H-like superfamily/Ribonuclease H"/>
    <property type="match status" value="2"/>
</dbReference>
<feature type="compositionally biased region" description="Polar residues" evidence="1">
    <location>
        <begin position="435"/>
        <end position="447"/>
    </location>
</feature>
<dbReference type="InterPro" id="IPR015242">
    <property type="entry name" value="Ydc2_cat"/>
</dbReference>
<sequence>MPPRAKLNVKPKTARSTIRASPDAAGAAPTPKATSTTPTSTTLKTIDLKTLLALFGSPTSGTKPTLISRLRHDVATPKLTPAVRRASGPAVQRIVSVDMGIRNLAFCVADVEIREASRQQSKSKSKDITPAGPEVSLSVVAWERIAVQELTAAEENDGAGEEGEGEGAAPEKESFLPSALSHIAYTLLTRALLPHAPGTLLIEQQRYRSQGSSAVQEWTYRVNMLEGMLWAVIKTLKAEEDKKAQARLASSSSSDGKSTSTADASSSVPLPSPHAVSPQRVANFWMTATPLGRALMAAKQPRRQSGRLKVEKRDKIAFLSAWLARSSGSDAVAIPSIVDAIMDEEGGASGSPLDNEVSVSFKTPVAAATRNAFLEKMVGKERGRRKKKKKIMDVVTNDELNDDIDADKVESTSIENDSLASTAATGAVTGDDGSAQGQYQGTSTPISQEEAAAGTVEAQQRHLGSTGTEAVRNGQQTGHGNASGRERGSSGRKARAAGAKIGQGQVDQDQGKQQGQGQGLQEHGRLEHDGDLAHDLAQTQPSAQAIMADSLDSAATTTTSSSSSTAASITEERDIGKLDDLADCLLQAAAWARWEGNRRTIEELMLKHDDGDEDALKRFAVACARGADEV</sequence>
<protein>
    <submittedName>
        <fullName evidence="3">Mitochondrial resolvase Ydc2</fullName>
    </submittedName>
</protein>
<gene>
    <name evidence="3" type="ORF">IWX46DRAFT_593386</name>
</gene>
<comment type="caution">
    <text evidence="3">The sequence shown here is derived from an EMBL/GenBank/DDBJ whole genome shotgun (WGS) entry which is preliminary data.</text>
</comment>
<feature type="region of interest" description="Disordered" evidence="1">
    <location>
        <begin position="412"/>
        <end position="522"/>
    </location>
</feature>
<evidence type="ECO:0000259" key="2">
    <source>
        <dbReference type="PROSITE" id="PS50800"/>
    </source>
</evidence>
<feature type="domain" description="SAP" evidence="2">
    <location>
        <begin position="40"/>
        <end position="74"/>
    </location>
</feature>
<feature type="compositionally biased region" description="Low complexity" evidence="1">
    <location>
        <begin position="24"/>
        <end position="41"/>
    </location>
</feature>
<proteinExistence type="predicted"/>
<feature type="compositionally biased region" description="Acidic residues" evidence="1">
    <location>
        <begin position="152"/>
        <end position="165"/>
    </location>
</feature>
<organism evidence="3 4">
    <name type="scientific">Phyllosticta citricarpa</name>
    <dbReference type="NCBI Taxonomy" id="55181"/>
    <lineage>
        <taxon>Eukaryota</taxon>
        <taxon>Fungi</taxon>
        <taxon>Dikarya</taxon>
        <taxon>Ascomycota</taxon>
        <taxon>Pezizomycotina</taxon>
        <taxon>Dothideomycetes</taxon>
        <taxon>Dothideomycetes incertae sedis</taxon>
        <taxon>Botryosphaeriales</taxon>
        <taxon>Phyllostictaceae</taxon>
        <taxon>Phyllosticta</taxon>
    </lineage>
</organism>
<dbReference type="PANTHER" id="PTHR28072:SF1">
    <property type="entry name" value="CRUCIFORM CUTTING ENDONUCLEASE 1, MITOCHONDRIAL-RELATED"/>
    <property type="match status" value="1"/>
</dbReference>
<feature type="compositionally biased region" description="Low complexity" evidence="1">
    <location>
        <begin position="496"/>
        <end position="521"/>
    </location>
</feature>
<dbReference type="InterPro" id="IPR012337">
    <property type="entry name" value="RNaseH-like_sf"/>
</dbReference>
<dbReference type="Pfam" id="PF09159">
    <property type="entry name" value="Ydc2-catalyt"/>
    <property type="match status" value="2"/>
</dbReference>
<feature type="region of interest" description="Disordered" evidence="1">
    <location>
        <begin position="247"/>
        <end position="275"/>
    </location>
</feature>
<dbReference type="PANTHER" id="PTHR28072">
    <property type="entry name" value="CRUCIFORM CUTTING ENDONUCLEASE 1, MITOCHONDRIAL-RELATED"/>
    <property type="match status" value="1"/>
</dbReference>
<feature type="region of interest" description="Disordered" evidence="1">
    <location>
        <begin position="1"/>
        <end position="41"/>
    </location>
</feature>
<reference evidence="3 4" key="1">
    <citation type="submission" date="2024-04" db="EMBL/GenBank/DDBJ databases">
        <title>Phyllosticta paracitricarpa is synonymous to the EU quarantine fungus P. citricarpa based on phylogenomic analyses.</title>
        <authorList>
            <consortium name="Lawrence Berkeley National Laboratory"/>
            <person name="Van Ingen-Buijs V.A."/>
            <person name="Van Westerhoven A.C."/>
            <person name="Haridas S."/>
            <person name="Skiadas P."/>
            <person name="Martin F."/>
            <person name="Groenewald J.Z."/>
            <person name="Crous P.W."/>
            <person name="Seidl M.F."/>
        </authorList>
    </citation>
    <scope>NUCLEOTIDE SEQUENCE [LARGE SCALE GENOMIC DNA]</scope>
    <source>
        <strain evidence="3 4">CBS 122670</strain>
    </source>
</reference>
<evidence type="ECO:0000256" key="1">
    <source>
        <dbReference type="SAM" id="MobiDB-lite"/>
    </source>
</evidence>